<accession>T2GBT9</accession>
<evidence type="ECO:0000259" key="7">
    <source>
        <dbReference type="Pfam" id="PF16822"/>
    </source>
</evidence>
<evidence type="ECO:0000313" key="9">
    <source>
        <dbReference type="Proteomes" id="UP000016587"/>
    </source>
</evidence>
<keyword evidence="3" id="KW-0808">Transferase</keyword>
<comment type="pathway">
    <text evidence="2">Glycan biosynthesis; alginate biosynthesis.</text>
</comment>
<keyword evidence="6" id="KW-0016">Alginate biosynthesis</keyword>
<dbReference type="STRING" id="1121448.DGI_1835"/>
<dbReference type="AlphaFoldDB" id="T2GBT9"/>
<dbReference type="Pfam" id="PF16822">
    <property type="entry name" value="ALGX"/>
    <property type="match status" value="1"/>
</dbReference>
<gene>
    <name evidence="8" type="ORF">DGI_1835</name>
</gene>
<dbReference type="eggNOG" id="ENOG5032TV6">
    <property type="taxonomic scope" value="Bacteria"/>
</dbReference>
<dbReference type="PATRIC" id="fig|1121448.10.peg.1802"/>
<dbReference type="KEGG" id="dgg:DGI_1835"/>
<evidence type="ECO:0000256" key="5">
    <source>
        <dbReference type="ARBA" id="ARBA00022764"/>
    </source>
</evidence>
<reference evidence="8 9" key="1">
    <citation type="journal article" date="2013" name="J. Bacteriol.">
        <title>Roles of HynAB and Ech, the only two hydrogenases found in the model sulfate reducer Desulfovibrio gigas.</title>
        <authorList>
            <person name="Morais-Silva F.O."/>
            <person name="Santos C.I."/>
            <person name="Rodrigues R."/>
            <person name="Pereira I.A."/>
            <person name="Rodrigues-Pousada C."/>
        </authorList>
    </citation>
    <scope>NUCLEOTIDE SEQUENCE [LARGE SCALE GENOMIC DNA]</scope>
    <source>
        <strain evidence="9">ATCC 19364 / DSM 1382 / NCIMB 9332 / VKM B-1759</strain>
    </source>
</reference>
<evidence type="ECO:0000313" key="8">
    <source>
        <dbReference type="EMBL" id="AGW13629.1"/>
    </source>
</evidence>
<protein>
    <recommendedName>
        <fullName evidence="7">AlgX/AlgJ SGNH hydrolase-like domain-containing protein</fullName>
    </recommendedName>
</protein>
<evidence type="ECO:0000256" key="4">
    <source>
        <dbReference type="ARBA" id="ARBA00022729"/>
    </source>
</evidence>
<dbReference type="Proteomes" id="UP000016587">
    <property type="component" value="Chromosome"/>
</dbReference>
<dbReference type="GO" id="GO:0042121">
    <property type="term" value="P:alginic acid biosynthetic process"/>
    <property type="evidence" value="ECO:0007669"/>
    <property type="project" value="UniProtKB-UniPathway"/>
</dbReference>
<reference evidence="9" key="2">
    <citation type="submission" date="2013-07" db="EMBL/GenBank/DDBJ databases">
        <authorList>
            <person name="Morais-Silva F.O."/>
            <person name="Rezende A.M."/>
            <person name="Pimentel C."/>
            <person name="Resende D.M."/>
            <person name="Santos C.I."/>
            <person name="Clemente C."/>
            <person name="de Oliveira L.M."/>
            <person name="da Silva S.M."/>
            <person name="Costa D.A."/>
            <person name="Varela-Raposo A."/>
            <person name="Horacio E.C.A."/>
            <person name="Matos M."/>
            <person name="Flores O."/>
            <person name="Ruiz J.C."/>
            <person name="Rodrigues-Pousada C."/>
        </authorList>
    </citation>
    <scope>NUCLEOTIDE SEQUENCE [LARGE SCALE GENOMIC DNA]</scope>
    <source>
        <strain evidence="9">ATCC 19364 / DSM 1382 / NCIMB 9332 / VKM B-1759</strain>
    </source>
</reference>
<dbReference type="UniPathway" id="UPA00286"/>
<keyword evidence="9" id="KW-1185">Reference proteome</keyword>
<proteinExistence type="predicted"/>
<dbReference type="InterPro" id="IPR031811">
    <property type="entry name" value="ALGX/ALGJ_SGNH-like"/>
</dbReference>
<keyword evidence="4" id="KW-0732">Signal</keyword>
<evidence type="ECO:0000256" key="6">
    <source>
        <dbReference type="ARBA" id="ARBA00022841"/>
    </source>
</evidence>
<dbReference type="HOGENOM" id="CLU_039917_0_0_7"/>
<organism evidence="8 9">
    <name type="scientific">Megalodesulfovibrio gigas (strain ATCC 19364 / DSM 1382 / NCIMB 9332 / VKM B-1759)</name>
    <name type="common">Desulfovibrio gigas</name>
    <dbReference type="NCBI Taxonomy" id="1121448"/>
    <lineage>
        <taxon>Bacteria</taxon>
        <taxon>Pseudomonadati</taxon>
        <taxon>Thermodesulfobacteriota</taxon>
        <taxon>Desulfovibrionia</taxon>
        <taxon>Desulfovibrionales</taxon>
        <taxon>Desulfovibrionaceae</taxon>
        <taxon>Megalodesulfovibrio</taxon>
    </lineage>
</organism>
<sequence>MVFVLLLAAPVLALLPALRPAPLDLQENRPLAPWPDLAAMPLAEASRAVELYVADHFPFRTHLVAAYIMVMERWLGVPVDAHLLGKHGELFFVMSDENTVRDYMGMRPLAQDELLRRRAYLTGLQAWCEGQGVAYLFMLGPNKTTIHPEWLPDWIQDQQGQTRQEQFLAMMAGTPVPVLDVSSEFVERKDQGRLFNVLSDTAHWNGRGLRLANELLVGAVRRRLPGLPDVDTSARMHLRDERAVTVYDEDVVPLLVFSDALSLRYDHTPAFLATVAAMPSIWLKPYRIVNDALPQKQGSAVLFATDSYFSTHVGQGGMPGTDKDTPWFPTPLPYLFHTFVHFHHDAMTRPALERFFRDEQPALLVHAYAERSMLWPWHLMDPELMALGEAVLGSPLLELTRAGTAEGKPVVDEPWDIREPTVISLPEAVADAHGRVLVTGRVQRIAGGGSIRLAIRGGAEEMAVTFDNEDEVFCVAVPGTPGTPVRLTAALAPQSEGRWLLLEPELLRQFRQNGTAGGR</sequence>
<dbReference type="GO" id="GO:0016740">
    <property type="term" value="F:transferase activity"/>
    <property type="evidence" value="ECO:0007669"/>
    <property type="project" value="UniProtKB-KW"/>
</dbReference>
<comment type="subcellular location">
    <subcellularLocation>
        <location evidence="1">Periplasm</location>
    </subcellularLocation>
</comment>
<evidence type="ECO:0000256" key="2">
    <source>
        <dbReference type="ARBA" id="ARBA00005182"/>
    </source>
</evidence>
<feature type="domain" description="AlgX/AlgJ SGNH hydrolase-like" evidence="7">
    <location>
        <begin position="112"/>
        <end position="231"/>
    </location>
</feature>
<evidence type="ECO:0000256" key="1">
    <source>
        <dbReference type="ARBA" id="ARBA00004418"/>
    </source>
</evidence>
<evidence type="ECO:0000256" key="3">
    <source>
        <dbReference type="ARBA" id="ARBA00022679"/>
    </source>
</evidence>
<keyword evidence="5" id="KW-0574">Periplasm</keyword>
<dbReference type="GO" id="GO:0042597">
    <property type="term" value="C:periplasmic space"/>
    <property type="evidence" value="ECO:0007669"/>
    <property type="project" value="UniProtKB-SubCell"/>
</dbReference>
<name>T2GBT9_MEGG1</name>
<dbReference type="EMBL" id="CP006585">
    <property type="protein sequence ID" value="AGW13629.1"/>
    <property type="molecule type" value="Genomic_DNA"/>
</dbReference>